<dbReference type="EMBL" id="JQED01000046">
    <property type="protein sequence ID" value="KGJ88471.1"/>
    <property type="molecule type" value="Genomic_DNA"/>
</dbReference>
<dbReference type="InterPro" id="IPR017208">
    <property type="entry name" value="UCP037442_abhydr"/>
</dbReference>
<dbReference type="RefSeq" id="WP_033095002.1">
    <property type="nucleotide sequence ID" value="NZ_JQED01000046.1"/>
</dbReference>
<dbReference type="Proteomes" id="UP000029843">
    <property type="component" value="Unassembled WGS sequence"/>
</dbReference>
<evidence type="ECO:0000313" key="3">
    <source>
        <dbReference type="Proteomes" id="UP000029843"/>
    </source>
</evidence>
<name>A0A099KDM5_COLPS</name>
<evidence type="ECO:0000259" key="1">
    <source>
        <dbReference type="Pfam" id="PF12146"/>
    </source>
</evidence>
<comment type="caution">
    <text evidence="2">The sequence shown here is derived from an EMBL/GenBank/DDBJ whole genome shotgun (WGS) entry which is preliminary data.</text>
</comment>
<dbReference type="OrthoDB" id="9785076at2"/>
<dbReference type="PIRSF" id="PIRSF037442">
    <property type="entry name" value="UCP037442_abhydr"/>
    <property type="match status" value="1"/>
</dbReference>
<reference evidence="2 3" key="1">
    <citation type="submission" date="2014-08" db="EMBL/GenBank/DDBJ databases">
        <title>Genomic and Phenotypic Diversity of Colwellia psychrerythraea strains from Disparate Marine Basins.</title>
        <authorList>
            <person name="Techtmann S.M."/>
            <person name="Stelling S.C."/>
            <person name="Utturkar S.M."/>
            <person name="Alshibli N."/>
            <person name="Harris A."/>
            <person name="Brown S.D."/>
            <person name="Hazen T.C."/>
        </authorList>
    </citation>
    <scope>NUCLEOTIDE SEQUENCE [LARGE SCALE GENOMIC DNA]</scope>
    <source>
        <strain evidence="2 3">ND2E</strain>
    </source>
</reference>
<gene>
    <name evidence="2" type="ORF">ND2E_4006</name>
</gene>
<feature type="domain" description="Serine aminopeptidase S33" evidence="1">
    <location>
        <begin position="43"/>
        <end position="145"/>
    </location>
</feature>
<dbReference type="InterPro" id="IPR022742">
    <property type="entry name" value="Hydrolase_4"/>
</dbReference>
<dbReference type="AlphaFoldDB" id="A0A099KDM5"/>
<dbReference type="PATRIC" id="fig|28229.4.peg.3343"/>
<dbReference type="Gene3D" id="3.40.50.1820">
    <property type="entry name" value="alpha/beta hydrolase"/>
    <property type="match status" value="1"/>
</dbReference>
<dbReference type="SUPFAM" id="SSF53474">
    <property type="entry name" value="alpha/beta-Hydrolases"/>
    <property type="match status" value="1"/>
</dbReference>
<dbReference type="InterPro" id="IPR029058">
    <property type="entry name" value="AB_hydrolase_fold"/>
</dbReference>
<protein>
    <recommendedName>
        <fullName evidence="1">Serine aminopeptidase S33 domain-containing protein</fullName>
    </recommendedName>
</protein>
<proteinExistence type="predicted"/>
<evidence type="ECO:0000313" key="2">
    <source>
        <dbReference type="EMBL" id="KGJ88471.1"/>
    </source>
</evidence>
<sequence>MANFYSTDVTVICVDQFAIASTIYTPKKSLKGAILIGPATGIKRQFYASFAAFLAEKGYGIITFDNRGIGGSLTGSVSESDASLQSWGEKDMPAVLEHLKITFPNTNYHLIGHSAGGQLVGLMHNAKDFTSIFNFASSSGQLKNMPLPYAIKAHFFMNLFIPLSNTFFGHTKSQWLGMGEPLPKRVAQQWRAWCNSEGYVKASFGKTVHTHLYDELTTPSMWVNAVDDDIAINENVEDMLSVFTKIAAEKLTLSADDYALDEIGHMKFFSRQSQALWIHALNWLGKY</sequence>
<organism evidence="2 3">
    <name type="scientific">Colwellia psychrerythraea</name>
    <name type="common">Vibrio psychroerythus</name>
    <dbReference type="NCBI Taxonomy" id="28229"/>
    <lineage>
        <taxon>Bacteria</taxon>
        <taxon>Pseudomonadati</taxon>
        <taxon>Pseudomonadota</taxon>
        <taxon>Gammaproteobacteria</taxon>
        <taxon>Alteromonadales</taxon>
        <taxon>Colwelliaceae</taxon>
        <taxon>Colwellia</taxon>
    </lineage>
</organism>
<dbReference type="Pfam" id="PF12146">
    <property type="entry name" value="Hydrolase_4"/>
    <property type="match status" value="1"/>
</dbReference>
<accession>A0A099KDM5</accession>